<dbReference type="GeneID" id="303184700"/>
<protein>
    <recommendedName>
        <fullName evidence="3">Tetratricopeptide repeat protein</fullName>
    </recommendedName>
</protein>
<dbReference type="SUPFAM" id="SSF48452">
    <property type="entry name" value="TPR-like"/>
    <property type="match status" value="1"/>
</dbReference>
<dbReference type="Gene3D" id="1.25.40.10">
    <property type="entry name" value="Tetratricopeptide repeat domain"/>
    <property type="match status" value="1"/>
</dbReference>
<name>A0ABP1U1Q8_GLUAR</name>
<keyword evidence="2" id="KW-1185">Reference proteome</keyword>
<dbReference type="EMBL" id="FQ311875">
    <property type="protein sequence ID" value="CBT75319.1"/>
    <property type="molecule type" value="Genomic_DNA"/>
</dbReference>
<evidence type="ECO:0000313" key="2">
    <source>
        <dbReference type="Proteomes" id="UP000006878"/>
    </source>
</evidence>
<evidence type="ECO:0008006" key="3">
    <source>
        <dbReference type="Google" id="ProtNLM"/>
    </source>
</evidence>
<dbReference type="Proteomes" id="UP000006878">
    <property type="component" value="Chromosome"/>
</dbReference>
<reference evidence="2" key="2">
    <citation type="submission" date="2010-07" db="EMBL/GenBank/DDBJ databases">
        <title>Complete genome sequence of Arthrobacter arilaitensis (strain DSM 16368 / CIP 108037 / JCM 13566 / Re117).</title>
        <authorList>
            <person name="Genoscope."/>
        </authorList>
    </citation>
    <scope>NUCLEOTIDE SEQUENCE [LARGE SCALE GENOMIC DNA]</scope>
    <source>
        <strain evidence="2">DSM 16368 / CIP 108037 / IAM 15318 / JCM 13566 / Re117</strain>
    </source>
</reference>
<accession>A0ABP1U1Q8</accession>
<evidence type="ECO:0000313" key="1">
    <source>
        <dbReference type="EMBL" id="CBT75319.1"/>
    </source>
</evidence>
<dbReference type="RefSeq" id="WP_013348463.1">
    <property type="nucleotide sequence ID" value="NC_014550.1"/>
</dbReference>
<proteinExistence type="predicted"/>
<reference evidence="2" key="1">
    <citation type="journal article" date="2010" name="PLoS ONE">
        <title>The Arthrobacter arilaitensis Re117 genome sequence reveals its genetic adaptation to the surface of cheese.</title>
        <authorList>
            <person name="Monnet C."/>
            <person name="Loux V."/>
            <person name="Gibrat J.F."/>
            <person name="Spinnler E."/>
            <person name="Barbe V."/>
            <person name="Vacherie B."/>
            <person name="Gavory F."/>
            <person name="Gourbeyre E."/>
            <person name="Siguier P."/>
            <person name="Chandler M."/>
            <person name="Elleuch R."/>
            <person name="Irlinger F."/>
            <person name="Vallaeys T."/>
        </authorList>
    </citation>
    <scope>NUCLEOTIDE SEQUENCE</scope>
    <source>
        <strain evidence="2">DSM 16368 / CIP 108037 / IAM 15318 / JCM 13566 / Re117</strain>
    </source>
</reference>
<organism evidence="1 2">
    <name type="scientific">Glutamicibacter arilaitensis (strain DSM 16368 / CIP 108037 / IAM 15318 / JCM 13566 / NCIMB 14258 / Re117)</name>
    <name type="common">Arthrobacter arilaitensis</name>
    <dbReference type="NCBI Taxonomy" id="861360"/>
    <lineage>
        <taxon>Bacteria</taxon>
        <taxon>Bacillati</taxon>
        <taxon>Actinomycetota</taxon>
        <taxon>Actinomycetes</taxon>
        <taxon>Micrococcales</taxon>
        <taxon>Micrococcaceae</taxon>
        <taxon>Glutamicibacter</taxon>
    </lineage>
</organism>
<sequence>MSATLADTILALISLPTLRKHGYLVPAIETVESEIENCWIDLATTSFNKFRENDVPEADVRPQKVLIIPKALRPKELQSDEIVRIARNDEFLSYIFHPDFFVRVHQWFSKILLEGPEAALARIVPNASLFSSLEKKSQQDEYGRWLWDRLTVTQLDQWALTSLTHEWNWIKNADDHGIDRRFLRARETELERVTDTYFEKLLSVKTVQRSSNFSTASFTHAAVEKLRAGNPNEAAEIFAGLTEILPSSGEAWNNLGFCRMAFDLDSALKAFARSAQFSRSFAPIWIANHILALHLGGRTEEALLLSKLPVPPEHVDAVWAWEITSLPHRPTLIQMDNSNEYLEQVIAFVSRSS</sequence>
<dbReference type="InterPro" id="IPR011990">
    <property type="entry name" value="TPR-like_helical_dom_sf"/>
</dbReference>
<gene>
    <name evidence="1" type="ordered locus">AARI_11080</name>
</gene>